<keyword evidence="1" id="KW-1015">Disulfide bond</keyword>
<feature type="domain" description="VWFD" evidence="3">
    <location>
        <begin position="17"/>
        <end position="92"/>
    </location>
</feature>
<protein>
    <recommendedName>
        <fullName evidence="3">VWFD domain-containing protein</fullName>
    </recommendedName>
</protein>
<keyword evidence="2" id="KW-0325">Glycoprotein</keyword>
<evidence type="ECO:0000259" key="3">
    <source>
        <dbReference type="PROSITE" id="PS51233"/>
    </source>
</evidence>
<dbReference type="Proteomes" id="UP001187415">
    <property type="component" value="Unassembled WGS sequence"/>
</dbReference>
<name>A0AA88MS63_CHASR</name>
<organism evidence="4 5">
    <name type="scientific">Channa striata</name>
    <name type="common">Snakehead murrel</name>
    <name type="synonym">Ophicephalus striatus</name>
    <dbReference type="NCBI Taxonomy" id="64152"/>
    <lineage>
        <taxon>Eukaryota</taxon>
        <taxon>Metazoa</taxon>
        <taxon>Chordata</taxon>
        <taxon>Craniata</taxon>
        <taxon>Vertebrata</taxon>
        <taxon>Euteleostomi</taxon>
        <taxon>Actinopterygii</taxon>
        <taxon>Neopterygii</taxon>
        <taxon>Teleostei</taxon>
        <taxon>Neoteleostei</taxon>
        <taxon>Acanthomorphata</taxon>
        <taxon>Anabantaria</taxon>
        <taxon>Anabantiformes</taxon>
        <taxon>Channoidei</taxon>
        <taxon>Channidae</taxon>
        <taxon>Channa</taxon>
    </lineage>
</organism>
<keyword evidence="5" id="KW-1185">Reference proteome</keyword>
<dbReference type="PANTHER" id="PTHR11339:SF408">
    <property type="entry name" value="MUCIN-5B"/>
    <property type="match status" value="1"/>
</dbReference>
<dbReference type="AlphaFoldDB" id="A0AA88MS63"/>
<evidence type="ECO:0000256" key="2">
    <source>
        <dbReference type="ARBA" id="ARBA00023180"/>
    </source>
</evidence>
<dbReference type="EMBL" id="JAUPFM010000009">
    <property type="protein sequence ID" value="KAK2842371.1"/>
    <property type="molecule type" value="Genomic_DNA"/>
</dbReference>
<dbReference type="InterPro" id="IPR001846">
    <property type="entry name" value="VWF_type-D"/>
</dbReference>
<dbReference type="PANTHER" id="PTHR11339">
    <property type="entry name" value="EXTRACELLULAR MATRIX GLYCOPROTEIN RELATED"/>
    <property type="match status" value="1"/>
</dbReference>
<reference evidence="4" key="1">
    <citation type="submission" date="2023-07" db="EMBL/GenBank/DDBJ databases">
        <title>Chromosome-level Genome Assembly of Striped Snakehead (Channa striata).</title>
        <authorList>
            <person name="Liu H."/>
        </authorList>
    </citation>
    <scope>NUCLEOTIDE SEQUENCE</scope>
    <source>
        <strain evidence="4">Gz</strain>
        <tissue evidence="4">Muscle</tissue>
    </source>
</reference>
<dbReference type="InterPro" id="IPR050780">
    <property type="entry name" value="Mucin_vWF_Thrombospondin_sf"/>
</dbReference>
<dbReference type="PROSITE" id="PS51233">
    <property type="entry name" value="VWFD"/>
    <property type="match status" value="1"/>
</dbReference>
<dbReference type="GO" id="GO:0031012">
    <property type="term" value="C:extracellular matrix"/>
    <property type="evidence" value="ECO:0007669"/>
    <property type="project" value="TreeGrafter"/>
</dbReference>
<evidence type="ECO:0000313" key="5">
    <source>
        <dbReference type="Proteomes" id="UP001187415"/>
    </source>
</evidence>
<accession>A0AA88MS63</accession>
<proteinExistence type="predicted"/>
<sequence length="92" mass="10849">MTKIPIITEVRPSHNNQFCSTWGNYHFRTFNGHFLQLPFTCNYIFASHCKSSYETFNIQLQRQEINGVASIKKVIMRLEGVIVELQRFHQSQ</sequence>
<comment type="caution">
    <text evidence="4">The sequence shown here is derived from an EMBL/GenBank/DDBJ whole genome shotgun (WGS) entry which is preliminary data.</text>
</comment>
<evidence type="ECO:0000313" key="4">
    <source>
        <dbReference type="EMBL" id="KAK2842371.1"/>
    </source>
</evidence>
<evidence type="ECO:0000256" key="1">
    <source>
        <dbReference type="ARBA" id="ARBA00023157"/>
    </source>
</evidence>
<dbReference type="Pfam" id="PF00094">
    <property type="entry name" value="VWD"/>
    <property type="match status" value="1"/>
</dbReference>
<gene>
    <name evidence="4" type="ORF">Q5P01_012571</name>
</gene>
<dbReference type="GO" id="GO:0005615">
    <property type="term" value="C:extracellular space"/>
    <property type="evidence" value="ECO:0007669"/>
    <property type="project" value="TreeGrafter"/>
</dbReference>